<dbReference type="AlphaFoldDB" id="A0A9Q7SAE3"/>
<protein>
    <submittedName>
        <fullName evidence="2">Uncharacterized protein</fullName>
    </submittedName>
</protein>
<keyword evidence="1" id="KW-1133">Transmembrane helix</keyword>
<dbReference type="RefSeq" id="WP_074337687.1">
    <property type="nucleotide sequence ID" value="NZ_FSCP01000001.1"/>
</dbReference>
<reference evidence="2 3" key="1">
    <citation type="submission" date="2016-11" db="EMBL/GenBank/DDBJ databases">
        <authorList>
            <consortium name="Pathogen Informatics"/>
        </authorList>
    </citation>
    <scope>NUCLEOTIDE SEQUENCE [LARGE SCALE GENOMIC DNA]</scope>
    <source>
        <strain evidence="2 3">968</strain>
    </source>
</reference>
<name>A0A9Q7SAE3_9MYCO</name>
<evidence type="ECO:0000313" key="2">
    <source>
        <dbReference type="EMBL" id="SHW84957.1"/>
    </source>
</evidence>
<comment type="caution">
    <text evidence="2">The sequence shown here is derived from an EMBL/GenBank/DDBJ whole genome shotgun (WGS) entry which is preliminary data.</text>
</comment>
<dbReference type="Proteomes" id="UP000185183">
    <property type="component" value="Unassembled WGS sequence"/>
</dbReference>
<proteinExistence type="predicted"/>
<sequence length="74" mass="8166">MDAIIEGVSAFLTKWAISLGQILVSAVFIMWASTCLGWRQSGRWFFSALEGGTTGDWDYAHDEIVVLAEEPKDA</sequence>
<keyword evidence="1" id="KW-0812">Transmembrane</keyword>
<gene>
    <name evidence="2" type="ORF">SAMEA2275694_00433</name>
</gene>
<keyword evidence="1" id="KW-0472">Membrane</keyword>
<organism evidence="2 3">
    <name type="scientific">Mycobacteroides abscessus subsp. bolletii</name>
    <dbReference type="NCBI Taxonomy" id="319705"/>
    <lineage>
        <taxon>Bacteria</taxon>
        <taxon>Bacillati</taxon>
        <taxon>Actinomycetota</taxon>
        <taxon>Actinomycetes</taxon>
        <taxon>Mycobacteriales</taxon>
        <taxon>Mycobacteriaceae</taxon>
        <taxon>Mycobacteroides</taxon>
        <taxon>Mycobacteroides abscessus</taxon>
    </lineage>
</organism>
<dbReference type="EMBL" id="FSFA01000001">
    <property type="protein sequence ID" value="SHW84957.1"/>
    <property type="molecule type" value="Genomic_DNA"/>
</dbReference>
<accession>A0A9Q7SAE3</accession>
<feature type="transmembrane region" description="Helical" evidence="1">
    <location>
        <begin position="15"/>
        <end position="38"/>
    </location>
</feature>
<evidence type="ECO:0000256" key="1">
    <source>
        <dbReference type="SAM" id="Phobius"/>
    </source>
</evidence>
<evidence type="ECO:0000313" key="3">
    <source>
        <dbReference type="Proteomes" id="UP000185183"/>
    </source>
</evidence>